<dbReference type="OrthoDB" id="5872779at2759"/>
<dbReference type="PANTHER" id="PTHR47331:SF1">
    <property type="entry name" value="GAG-LIKE PROTEIN"/>
    <property type="match status" value="1"/>
</dbReference>
<dbReference type="STRING" id="268474.A0A0V1MTY4"/>
<dbReference type="Pfam" id="PF05380">
    <property type="entry name" value="Peptidase_A17"/>
    <property type="match status" value="1"/>
</dbReference>
<keyword evidence="3" id="KW-1185">Reference proteome</keyword>
<gene>
    <name evidence="2" type="ORF">T10_4672</name>
</gene>
<dbReference type="Gene3D" id="1.10.340.70">
    <property type="match status" value="1"/>
</dbReference>
<name>A0A0V1MTY4_9BILA</name>
<comment type="caution">
    <text evidence="2">The sequence shown here is derived from an EMBL/GenBank/DDBJ whole genome shotgun (WGS) entry which is preliminary data.</text>
</comment>
<evidence type="ECO:0000313" key="3">
    <source>
        <dbReference type="Proteomes" id="UP000054843"/>
    </source>
</evidence>
<dbReference type="EMBL" id="JYDO01000040">
    <property type="protein sequence ID" value="KRZ75252.1"/>
    <property type="molecule type" value="Genomic_DNA"/>
</dbReference>
<dbReference type="InterPro" id="IPR008042">
    <property type="entry name" value="Retrotrans_Pao"/>
</dbReference>
<dbReference type="SUPFAM" id="SSF53098">
    <property type="entry name" value="Ribonuclease H-like"/>
    <property type="match status" value="1"/>
</dbReference>
<feature type="domain" description="Integrase zinc-binding" evidence="1">
    <location>
        <begin position="419"/>
        <end position="464"/>
    </location>
</feature>
<evidence type="ECO:0000313" key="2">
    <source>
        <dbReference type="EMBL" id="KRZ75252.1"/>
    </source>
</evidence>
<dbReference type="InterPro" id="IPR012337">
    <property type="entry name" value="RNaseH-like_sf"/>
</dbReference>
<reference evidence="2 3" key="1">
    <citation type="submission" date="2015-01" db="EMBL/GenBank/DDBJ databases">
        <title>Evolution of Trichinella species and genotypes.</title>
        <authorList>
            <person name="Korhonen P.K."/>
            <person name="Edoardo P."/>
            <person name="Giuseppe L.R."/>
            <person name="Gasser R.B."/>
        </authorList>
    </citation>
    <scope>NUCLEOTIDE SEQUENCE [LARGE SCALE GENOMIC DNA]</scope>
    <source>
        <strain evidence="2">ISS1980</strain>
    </source>
</reference>
<dbReference type="PANTHER" id="PTHR47331">
    <property type="entry name" value="PHD-TYPE DOMAIN-CONTAINING PROTEIN"/>
    <property type="match status" value="1"/>
</dbReference>
<dbReference type="InterPro" id="IPR041588">
    <property type="entry name" value="Integrase_H2C2"/>
</dbReference>
<dbReference type="GO" id="GO:0003676">
    <property type="term" value="F:nucleic acid binding"/>
    <property type="evidence" value="ECO:0007669"/>
    <property type="project" value="InterPro"/>
</dbReference>
<sequence>MIWNCEKDELSYNISPETDERKEYTKREVLSITSKIYDPFGYLTPFIIRAKILIQELWQRGLHWEDPLPGDLQTNWMKWMTEWKEIRDVRIPRCLITVPMMNIVQLELHGFSDASEKAYGGAVYMTMIDAEGKGTIKLIVAKSKVAPLKSVTLPRLELVAALTTAKLTSYVKRVIDLEINKIYCWSDSQIILCWIRNAARKWKPFVNNRVESIHELVKSEDWKYCPTKNNPADIISRGTALKKLKGNRLWWNGPKWLLDENRWPKERLQQKMTKEIQNVIEEERRTTSLTLSVNVRTLPIFEFEKFGNFENMLRVTAYCKRFASNCRTSPERRKLNTLTGEEMITAEKYWLKTVQRDAFHDELKTLENGKPLPKENRLKTLDPFLDEDDLCRVGGRLRLSDLDYDMKYPIILPKAHHIVNLIIERAHNNTLHAGNSQTLATLRQNYWILNGRSAVKRVLKNCTVRTKNGHLPKMRTSETFPFEHTGLDFLGPLRIIRTDVYTKVYICLFTCMVTRAIRLELLSDLSAERFIQALNRFCARRGYPKIIQSDNFSTFKMADRQLKNLFSKTSLDKVQRTMTKHRIEWKFITQDCFCWNQCGSKYSVMDSVHWGGSVMNTDRNTS</sequence>
<accession>A0A0V1MTY4</accession>
<protein>
    <recommendedName>
        <fullName evidence="1">Integrase zinc-binding domain-containing protein</fullName>
    </recommendedName>
</protein>
<proteinExistence type="predicted"/>
<organism evidence="2 3">
    <name type="scientific">Trichinella papuae</name>
    <dbReference type="NCBI Taxonomy" id="268474"/>
    <lineage>
        <taxon>Eukaryota</taxon>
        <taxon>Metazoa</taxon>
        <taxon>Ecdysozoa</taxon>
        <taxon>Nematoda</taxon>
        <taxon>Enoplea</taxon>
        <taxon>Dorylaimia</taxon>
        <taxon>Trichinellida</taxon>
        <taxon>Trichinellidae</taxon>
        <taxon>Trichinella</taxon>
    </lineage>
</organism>
<evidence type="ECO:0000259" key="1">
    <source>
        <dbReference type="Pfam" id="PF17921"/>
    </source>
</evidence>
<dbReference type="Proteomes" id="UP000054843">
    <property type="component" value="Unassembled WGS sequence"/>
</dbReference>
<dbReference type="AlphaFoldDB" id="A0A0V1MTY4"/>
<dbReference type="Gene3D" id="3.30.420.10">
    <property type="entry name" value="Ribonuclease H-like superfamily/Ribonuclease H"/>
    <property type="match status" value="1"/>
</dbReference>
<dbReference type="InterPro" id="IPR036397">
    <property type="entry name" value="RNaseH_sf"/>
</dbReference>
<dbReference type="Pfam" id="PF17921">
    <property type="entry name" value="Integrase_H2C2"/>
    <property type="match status" value="1"/>
</dbReference>